<sequence length="191" mass="21355">MANILVTSITKSFNRYANAIGGTAILNLASPKYTELKPLFDAQYVPEVHTDDAETIKRNSRNYLARSAKLNSNASAVVEYLHSWAQDLNSSVSQVYYPSVNPSTDNYRRFMHPKTSDFAPRYGYVFSIELNDLETARVFYNNLNVHKSATQFGLKLMQIQISVGLEDIGTLVEDFQVAVEAADKAKNTASE</sequence>
<dbReference type="PANTHER" id="PTHR42699">
    <property type="match status" value="1"/>
</dbReference>
<name>A0A2T4GRU1_FUSCU</name>
<gene>
    <name evidence="1" type="ORF">FCULG_00011826</name>
</gene>
<organism evidence="1 2">
    <name type="scientific">Fusarium culmorum</name>
    <dbReference type="NCBI Taxonomy" id="5516"/>
    <lineage>
        <taxon>Eukaryota</taxon>
        <taxon>Fungi</taxon>
        <taxon>Dikarya</taxon>
        <taxon>Ascomycota</taxon>
        <taxon>Pezizomycotina</taxon>
        <taxon>Sordariomycetes</taxon>
        <taxon>Hypocreomycetidae</taxon>
        <taxon>Hypocreales</taxon>
        <taxon>Nectriaceae</taxon>
        <taxon>Fusarium</taxon>
    </lineage>
</organism>
<evidence type="ECO:0008006" key="3">
    <source>
        <dbReference type="Google" id="ProtNLM"/>
    </source>
</evidence>
<dbReference type="SUPFAM" id="SSF53383">
    <property type="entry name" value="PLP-dependent transferases"/>
    <property type="match status" value="1"/>
</dbReference>
<dbReference type="EMBL" id="PVEM01000007">
    <property type="protein sequence ID" value="PTD06278.1"/>
    <property type="molecule type" value="Genomic_DNA"/>
</dbReference>
<evidence type="ECO:0000313" key="1">
    <source>
        <dbReference type="EMBL" id="PTD06278.1"/>
    </source>
</evidence>
<comment type="caution">
    <text evidence="1">The sequence shown here is derived from an EMBL/GenBank/DDBJ whole genome shotgun (WGS) entry which is preliminary data.</text>
</comment>
<keyword evidence="2" id="KW-1185">Reference proteome</keyword>
<accession>A0A2T4GRU1</accession>
<dbReference type="Gene3D" id="3.90.1150.10">
    <property type="entry name" value="Aspartate Aminotransferase, domain 1"/>
    <property type="match status" value="1"/>
</dbReference>
<dbReference type="AlphaFoldDB" id="A0A2T4GRU1"/>
<proteinExistence type="predicted"/>
<reference evidence="1 2" key="1">
    <citation type="submission" date="2018-02" db="EMBL/GenBank/DDBJ databases">
        <title>Fusarium culmorum secondary metabolites in fungal-bacterial-plant interactions.</title>
        <authorList>
            <person name="Schmidt R."/>
        </authorList>
    </citation>
    <scope>NUCLEOTIDE SEQUENCE [LARGE SCALE GENOMIC DNA]</scope>
    <source>
        <strain evidence="1 2">PV</strain>
    </source>
</reference>
<dbReference type="OrthoDB" id="10047078at2759"/>
<dbReference type="InterPro" id="IPR015422">
    <property type="entry name" value="PyrdxlP-dep_Trfase_small"/>
</dbReference>
<dbReference type="OMA" id="ANECKQA"/>
<dbReference type="PANTHER" id="PTHR42699:SF1">
    <property type="entry name" value="CYSTATHIONINE GAMMA-SYNTHASE-RELATED"/>
    <property type="match status" value="1"/>
</dbReference>
<dbReference type="GO" id="GO:0003962">
    <property type="term" value="F:cystathionine gamma-synthase activity"/>
    <property type="evidence" value="ECO:0007669"/>
    <property type="project" value="TreeGrafter"/>
</dbReference>
<evidence type="ECO:0000313" key="2">
    <source>
        <dbReference type="Proteomes" id="UP000241587"/>
    </source>
</evidence>
<dbReference type="GO" id="GO:0019346">
    <property type="term" value="P:transsulfuration"/>
    <property type="evidence" value="ECO:0007669"/>
    <property type="project" value="TreeGrafter"/>
</dbReference>
<dbReference type="InterPro" id="IPR015424">
    <property type="entry name" value="PyrdxlP-dep_Trfase"/>
</dbReference>
<dbReference type="Proteomes" id="UP000241587">
    <property type="component" value="Unassembled WGS sequence"/>
</dbReference>
<protein>
    <recommendedName>
        <fullName evidence="3">Cystathionine gamma-synthase</fullName>
    </recommendedName>
</protein>
<dbReference type="InterPro" id="IPR051750">
    <property type="entry name" value="Trans-sulfuration_enzymes"/>
</dbReference>